<evidence type="ECO:0000256" key="6">
    <source>
        <dbReference type="ARBA" id="ARBA00029677"/>
    </source>
</evidence>
<dbReference type="PANTHER" id="PTHR13035">
    <property type="entry name" value="PROTEIN N-TERMINAL GLUTAMINE AMIDOHYDROLASE"/>
    <property type="match status" value="1"/>
</dbReference>
<comment type="subunit">
    <text evidence="2 8">Monomer.</text>
</comment>
<dbReference type="EMBL" id="NHYE01005377">
    <property type="protein sequence ID" value="PPQ73902.1"/>
    <property type="molecule type" value="Genomic_DNA"/>
</dbReference>
<dbReference type="InterPro" id="IPR023128">
    <property type="entry name" value="Prot_N_Gln_amidohydro_ab_roll"/>
</dbReference>
<dbReference type="InterPro" id="IPR039733">
    <property type="entry name" value="NTAQ1"/>
</dbReference>
<keyword evidence="11" id="KW-1185">Reference proteome</keyword>
<comment type="function">
    <text evidence="8">Mediates the side-chain deamidation of N-terminal glutamine residues to glutamate, an important step in N-end rule pathway of protein degradation. Conversion of the resulting N-terminal glutamine to glutamate renders the protein susceptible to arginylation, polyubiquitination and degradation as specified by the N-end rule. Does not act on substrates with internal or C-terminal glutamine and does not act on non-glutamine residues in any position.</text>
</comment>
<dbReference type="GO" id="GO:0005634">
    <property type="term" value="C:nucleus"/>
    <property type="evidence" value="ECO:0007669"/>
    <property type="project" value="TreeGrafter"/>
</dbReference>
<dbReference type="Pfam" id="PF09764">
    <property type="entry name" value="Nt_Gln_amidase"/>
    <property type="match status" value="1"/>
</dbReference>
<sequence>MAVIPTPLPPDSTYTSCYCEENIYLLCKTLWEDEELGKLWEPYVVFISNTCKMVALWQQKQARSADAPVVWDYHVILVLRPRDLGARVEVTRGQLCSWVYDYDTLLSMPCQWREYFDLTFPEGLVSDYER</sequence>
<reference evidence="10 11" key="1">
    <citation type="journal article" date="2018" name="Evol. Lett.">
        <title>Horizontal gene cluster transfer increased hallucinogenic mushroom diversity.</title>
        <authorList>
            <person name="Reynolds H.T."/>
            <person name="Vijayakumar V."/>
            <person name="Gluck-Thaler E."/>
            <person name="Korotkin H.B."/>
            <person name="Matheny P.B."/>
            <person name="Slot J.C."/>
        </authorList>
    </citation>
    <scope>NUCLEOTIDE SEQUENCE [LARGE SCALE GENOMIC DNA]</scope>
    <source>
        <strain evidence="10 11">SRW20</strain>
    </source>
</reference>
<dbReference type="OrthoDB" id="191192at2759"/>
<dbReference type="Proteomes" id="UP000284706">
    <property type="component" value="Unassembled WGS sequence"/>
</dbReference>
<dbReference type="GO" id="GO:0008418">
    <property type="term" value="F:protein-N-terminal asparagine amidohydrolase activity"/>
    <property type="evidence" value="ECO:0007669"/>
    <property type="project" value="UniProtKB-UniRule"/>
</dbReference>
<dbReference type="InterPro" id="IPR037132">
    <property type="entry name" value="N_Gln_amidohydro_ab_roll_sf"/>
</dbReference>
<gene>
    <name evidence="10" type="ORF">CVT26_011734</name>
</gene>
<evidence type="ECO:0000256" key="2">
    <source>
        <dbReference type="ARBA" id="ARBA00011245"/>
    </source>
</evidence>
<accession>A0A409W5Z5</accession>
<evidence type="ECO:0000313" key="10">
    <source>
        <dbReference type="EMBL" id="PPQ73902.1"/>
    </source>
</evidence>
<proteinExistence type="inferred from homology"/>
<comment type="similarity">
    <text evidence="1 8">Belongs to the NTAQ1 family.</text>
</comment>
<comment type="caution">
    <text evidence="10">The sequence shown here is derived from an EMBL/GenBank/DDBJ whole genome shotgun (WGS) entry which is preliminary data.</text>
</comment>
<dbReference type="EC" id="3.5.1.122" evidence="3 8"/>
<dbReference type="GO" id="GO:0005829">
    <property type="term" value="C:cytosol"/>
    <property type="evidence" value="ECO:0007669"/>
    <property type="project" value="TreeGrafter"/>
</dbReference>
<evidence type="ECO:0000256" key="5">
    <source>
        <dbReference type="ARBA" id="ARBA00022801"/>
    </source>
</evidence>
<name>A0A409W5Z5_9AGAR</name>
<evidence type="ECO:0000256" key="8">
    <source>
        <dbReference type="RuleBase" id="RU367082"/>
    </source>
</evidence>
<feature type="domain" description="Protein N-terminal glutamine amidohydrolase alpha beta roll" evidence="9">
    <location>
        <begin position="14"/>
        <end position="122"/>
    </location>
</feature>
<evidence type="ECO:0000256" key="4">
    <source>
        <dbReference type="ARBA" id="ARBA00021247"/>
    </source>
</evidence>
<evidence type="ECO:0000313" key="11">
    <source>
        <dbReference type="Proteomes" id="UP000284706"/>
    </source>
</evidence>
<evidence type="ECO:0000256" key="1">
    <source>
        <dbReference type="ARBA" id="ARBA00008985"/>
    </source>
</evidence>
<evidence type="ECO:0000256" key="7">
    <source>
        <dbReference type="ARBA" id="ARBA00048768"/>
    </source>
</evidence>
<dbReference type="InParanoid" id="A0A409W5Z5"/>
<protein>
    <recommendedName>
        <fullName evidence="4 8">Protein N-terminal glutamine amidohydrolase</fullName>
        <ecNumber evidence="3 8">3.5.1.122</ecNumber>
    </recommendedName>
    <alternativeName>
        <fullName evidence="6 8">Protein NH2-terminal glutamine deamidase</fullName>
    </alternativeName>
</protein>
<organism evidence="10 11">
    <name type="scientific">Gymnopilus dilepis</name>
    <dbReference type="NCBI Taxonomy" id="231916"/>
    <lineage>
        <taxon>Eukaryota</taxon>
        <taxon>Fungi</taxon>
        <taxon>Dikarya</taxon>
        <taxon>Basidiomycota</taxon>
        <taxon>Agaricomycotina</taxon>
        <taxon>Agaricomycetes</taxon>
        <taxon>Agaricomycetidae</taxon>
        <taxon>Agaricales</taxon>
        <taxon>Agaricineae</taxon>
        <taxon>Hymenogastraceae</taxon>
        <taxon>Gymnopilus</taxon>
    </lineage>
</organism>
<dbReference type="GO" id="GO:0070773">
    <property type="term" value="F:protein-N-terminal glutamine amidohydrolase activity"/>
    <property type="evidence" value="ECO:0007669"/>
    <property type="project" value="UniProtKB-UniRule"/>
</dbReference>
<keyword evidence="5 8" id="KW-0378">Hydrolase</keyword>
<dbReference type="Gene3D" id="3.10.620.10">
    <property type="entry name" value="Protein N-terminal glutamine amidohydrolase, alpha beta roll"/>
    <property type="match status" value="1"/>
</dbReference>
<evidence type="ECO:0000259" key="9">
    <source>
        <dbReference type="Pfam" id="PF09764"/>
    </source>
</evidence>
<evidence type="ECO:0000256" key="3">
    <source>
        <dbReference type="ARBA" id="ARBA00012718"/>
    </source>
</evidence>
<dbReference type="AlphaFoldDB" id="A0A409W5Z5"/>
<dbReference type="PANTHER" id="PTHR13035:SF0">
    <property type="entry name" value="PROTEIN N-TERMINAL GLUTAMINE AMIDOHYDROLASE"/>
    <property type="match status" value="1"/>
</dbReference>
<comment type="catalytic activity">
    <reaction evidence="7 8">
        <text>N-terminal L-glutaminyl-[protein] + H2O = N-terminal L-glutamyl-[protein] + NH4(+)</text>
        <dbReference type="Rhea" id="RHEA:50680"/>
        <dbReference type="Rhea" id="RHEA-COMP:12668"/>
        <dbReference type="Rhea" id="RHEA-COMP:12777"/>
        <dbReference type="ChEBI" id="CHEBI:15377"/>
        <dbReference type="ChEBI" id="CHEBI:28938"/>
        <dbReference type="ChEBI" id="CHEBI:64721"/>
        <dbReference type="ChEBI" id="CHEBI:64722"/>
        <dbReference type="EC" id="3.5.1.122"/>
    </reaction>
</comment>